<organism evidence="2 3">
    <name type="scientific">Trypanosoma rangeli SC58</name>
    <dbReference type="NCBI Taxonomy" id="429131"/>
    <lineage>
        <taxon>Eukaryota</taxon>
        <taxon>Discoba</taxon>
        <taxon>Euglenozoa</taxon>
        <taxon>Kinetoplastea</taxon>
        <taxon>Metakinetoplastina</taxon>
        <taxon>Trypanosomatida</taxon>
        <taxon>Trypanosomatidae</taxon>
        <taxon>Trypanosoma</taxon>
        <taxon>Herpetosoma</taxon>
    </lineage>
</organism>
<protein>
    <submittedName>
        <fullName evidence="2">Uncharacterized protein</fullName>
    </submittedName>
</protein>
<reference evidence="2 3" key="1">
    <citation type="submission" date="2013-07" db="EMBL/GenBank/DDBJ databases">
        <authorList>
            <person name="Stoco P.H."/>
            <person name="Wagner G."/>
            <person name="Gerber A."/>
            <person name="Zaha A."/>
            <person name="Thompson C."/>
            <person name="Bartholomeu D.C."/>
            <person name="Luckemeyer D.D."/>
            <person name="Bahia D."/>
            <person name="Loreto E."/>
            <person name="Prestes E.B."/>
            <person name="Lima F.M."/>
            <person name="Rodrigues-Luiz G."/>
            <person name="Vallejo G.A."/>
            <person name="Filho J.F."/>
            <person name="Monteiro K.M."/>
            <person name="Tyler K.M."/>
            <person name="de Almeida L.G."/>
            <person name="Ortiz M.F."/>
            <person name="Siervo M.A."/>
            <person name="de Moraes M.H."/>
            <person name="Cunha O.L."/>
            <person name="Mendonca-Neto R."/>
            <person name="Silva R."/>
            <person name="Teixeira S.M."/>
            <person name="Murta S.M."/>
            <person name="Sincero T.C."/>
            <person name="Mendes T.A."/>
            <person name="Urmenyi T.P."/>
            <person name="Silva V.G."/>
            <person name="da Rocha W.D."/>
            <person name="Andersson B."/>
            <person name="Romanha A.J."/>
            <person name="Steindel M."/>
            <person name="de Vasconcelos A.T."/>
            <person name="Grisard E.C."/>
        </authorList>
    </citation>
    <scope>NUCLEOTIDE SEQUENCE [LARGE SCALE GENOMIC DNA]</scope>
    <source>
        <strain evidence="2 3">SC58</strain>
    </source>
</reference>
<dbReference type="AlphaFoldDB" id="A0A061IXP4"/>
<gene>
    <name evidence="2" type="ORF">TRSC58_04388</name>
</gene>
<dbReference type="EMBL" id="AUPL01004388">
    <property type="protein sequence ID" value="ESL07918.1"/>
    <property type="molecule type" value="Genomic_DNA"/>
</dbReference>
<dbReference type="Gene3D" id="3.40.50.720">
    <property type="entry name" value="NAD(P)-binding Rossmann-like Domain"/>
    <property type="match status" value="1"/>
</dbReference>
<dbReference type="Proteomes" id="UP000031737">
    <property type="component" value="Unassembled WGS sequence"/>
</dbReference>
<comment type="caution">
    <text evidence="2">The sequence shown here is derived from an EMBL/GenBank/DDBJ whole genome shotgun (WGS) entry which is preliminary data.</text>
</comment>
<sequence>MEKTGGRCRTAFSGGRIYPALLRAHRRQPVSPRRGRRGSAGGEGRQCRATVSKTAAQPWRGESTLRQFTHVSVMGSSCWSPLPYFRAHGECDSELLALFNRTEHDVQRSNGIHARGQQNCGDDVVKLWDNSHLTIWRPGLLHRDKPRVVKELLRLFFSRVDVKDLAEVIVDDIITSVAIERGFDATGSTKIVSGSNAAVRVKAKRAESEGLQYSRRMAPTPDDP</sequence>
<proteinExistence type="predicted"/>
<keyword evidence="3" id="KW-1185">Reference proteome</keyword>
<evidence type="ECO:0000313" key="3">
    <source>
        <dbReference type="Proteomes" id="UP000031737"/>
    </source>
</evidence>
<feature type="region of interest" description="Disordered" evidence="1">
    <location>
        <begin position="205"/>
        <end position="224"/>
    </location>
</feature>
<evidence type="ECO:0000313" key="2">
    <source>
        <dbReference type="EMBL" id="ESL07918.1"/>
    </source>
</evidence>
<feature type="compositionally biased region" description="Basic residues" evidence="1">
    <location>
        <begin position="24"/>
        <end position="37"/>
    </location>
</feature>
<feature type="region of interest" description="Disordered" evidence="1">
    <location>
        <begin position="24"/>
        <end position="53"/>
    </location>
</feature>
<dbReference type="VEuPathDB" id="TriTrypDB:TRSC58_04388"/>
<accession>A0A061IXP4</accession>
<name>A0A061IXP4_TRYRA</name>
<dbReference type="OrthoDB" id="243007at2759"/>
<evidence type="ECO:0000256" key="1">
    <source>
        <dbReference type="SAM" id="MobiDB-lite"/>
    </source>
</evidence>